<comment type="function">
    <text evidence="3">Required for maturation of urease via the functional incorporation of the urease nickel metallocenter.</text>
</comment>
<dbReference type="OrthoDB" id="9807968at2"/>
<comment type="similarity">
    <text evidence="1 3">Belongs to the UreD family.</text>
</comment>
<dbReference type="AlphaFoldDB" id="A0A223EEL6"/>
<dbReference type="EMBL" id="CP017704">
    <property type="protein sequence ID" value="ASS93661.1"/>
    <property type="molecule type" value="Genomic_DNA"/>
</dbReference>
<protein>
    <recommendedName>
        <fullName evidence="3">Urease accessory protein UreD</fullName>
    </recommendedName>
</protein>
<dbReference type="InterPro" id="IPR002669">
    <property type="entry name" value="UreD"/>
</dbReference>
<dbReference type="GeneID" id="56472391"/>
<dbReference type="RefSeq" id="WP_063232275.1">
    <property type="nucleotide sequence ID" value="NZ_BCVO01000002.1"/>
</dbReference>
<keyword evidence="3" id="KW-0963">Cytoplasm</keyword>
<evidence type="ECO:0000313" key="4">
    <source>
        <dbReference type="EMBL" id="ASS93661.1"/>
    </source>
</evidence>
<name>A0A223EEL6_9BACI</name>
<comment type="subcellular location">
    <subcellularLocation>
        <location evidence="3">Cytoplasm</location>
    </subcellularLocation>
</comment>
<evidence type="ECO:0000256" key="1">
    <source>
        <dbReference type="ARBA" id="ARBA00007177"/>
    </source>
</evidence>
<dbReference type="GO" id="GO:0016151">
    <property type="term" value="F:nickel cation binding"/>
    <property type="evidence" value="ECO:0007669"/>
    <property type="project" value="UniProtKB-UniRule"/>
</dbReference>
<keyword evidence="3" id="KW-0996">Nickel insertion</keyword>
<dbReference type="Pfam" id="PF01774">
    <property type="entry name" value="UreD"/>
    <property type="match status" value="1"/>
</dbReference>
<evidence type="ECO:0000313" key="5">
    <source>
        <dbReference type="Proteomes" id="UP000214618"/>
    </source>
</evidence>
<dbReference type="Proteomes" id="UP000214618">
    <property type="component" value="Chromosome"/>
</dbReference>
<organism evidence="4 5">
    <name type="scientific">Peribacillus simplex NBRC 15720 = DSM 1321</name>
    <dbReference type="NCBI Taxonomy" id="1349754"/>
    <lineage>
        <taxon>Bacteria</taxon>
        <taxon>Bacillati</taxon>
        <taxon>Bacillota</taxon>
        <taxon>Bacilli</taxon>
        <taxon>Bacillales</taxon>
        <taxon>Bacillaceae</taxon>
        <taxon>Peribacillus</taxon>
    </lineage>
</organism>
<dbReference type="GO" id="GO:0005737">
    <property type="term" value="C:cytoplasm"/>
    <property type="evidence" value="ECO:0007669"/>
    <property type="project" value="UniProtKB-SubCell"/>
</dbReference>
<keyword evidence="2 3" id="KW-0143">Chaperone</keyword>
<sequence>MSWTGSIRIKAVLKNARTIVSDAYYDGAFKLSRPVFLDELSPTYFLIHVGGGYVGGDKYHQLFCLEEGATMTLTTQSATKIYKTMDEPAVQKTELVLKKESFLTYVQDPVIAYESARYIQDTTIHMESGAGLLMTDIFTPGWSESRGAFTYDWIRSKLNVFQDGKRLIMDHLFLNPSDEMDSVLLLEGYSHFGSLLLIYQEVDGEFITELDEMLSPLGSNVRIGFSRLPIRGLMLRVLANQTQQIEKVFSVCEDLFRRKMLREDPIFYRKY</sequence>
<evidence type="ECO:0000256" key="3">
    <source>
        <dbReference type="HAMAP-Rule" id="MF_01384"/>
    </source>
</evidence>
<gene>
    <name evidence="3" type="primary">ureD</name>
    <name evidence="4" type="ORF">BS1321_06550</name>
</gene>
<reference evidence="4 5" key="1">
    <citation type="submission" date="2016-10" db="EMBL/GenBank/DDBJ databases">
        <title>The whole genome sequencing and assembly of Bacillus simplex DSM 1321 strain.</title>
        <authorList>
            <person name="Park M.-K."/>
            <person name="Lee Y.-J."/>
            <person name="Yi H."/>
            <person name="Bahn Y.-S."/>
            <person name="Kim J.F."/>
            <person name="Lee D.-W."/>
        </authorList>
    </citation>
    <scope>NUCLEOTIDE SEQUENCE [LARGE SCALE GENOMIC DNA]</scope>
    <source>
        <strain evidence="4 5">DSM 1321</strain>
    </source>
</reference>
<accession>A0A223EEL6</accession>
<dbReference type="PANTHER" id="PTHR33643">
    <property type="entry name" value="UREASE ACCESSORY PROTEIN D"/>
    <property type="match status" value="1"/>
</dbReference>
<comment type="subunit">
    <text evidence="3">UreD, UreF and UreG form a complex that acts as a GTP-hydrolysis-dependent molecular chaperone, activating the urease apoprotein by helping to assemble the nickel containing metallocenter of UreC. The UreE protein probably delivers the nickel.</text>
</comment>
<dbReference type="PANTHER" id="PTHR33643:SF1">
    <property type="entry name" value="UREASE ACCESSORY PROTEIN D"/>
    <property type="match status" value="1"/>
</dbReference>
<dbReference type="HAMAP" id="MF_01384">
    <property type="entry name" value="UreD"/>
    <property type="match status" value="1"/>
</dbReference>
<proteinExistence type="inferred from homology"/>
<evidence type="ECO:0000256" key="2">
    <source>
        <dbReference type="ARBA" id="ARBA00023186"/>
    </source>
</evidence>